<name>A0A9Q1GA76_SYNKA</name>
<reference evidence="1" key="1">
    <citation type="journal article" date="2023" name="Science">
        <title>Genome structures resolve the early diversification of teleost fishes.</title>
        <authorList>
            <person name="Parey E."/>
            <person name="Louis A."/>
            <person name="Montfort J."/>
            <person name="Bouchez O."/>
            <person name="Roques C."/>
            <person name="Iampietro C."/>
            <person name="Lluch J."/>
            <person name="Castinel A."/>
            <person name="Donnadieu C."/>
            <person name="Desvignes T."/>
            <person name="Floi Bucao C."/>
            <person name="Jouanno E."/>
            <person name="Wen M."/>
            <person name="Mejri S."/>
            <person name="Dirks R."/>
            <person name="Jansen H."/>
            <person name="Henkel C."/>
            <person name="Chen W.J."/>
            <person name="Zahm M."/>
            <person name="Cabau C."/>
            <person name="Klopp C."/>
            <person name="Thompson A.W."/>
            <person name="Robinson-Rechavi M."/>
            <person name="Braasch I."/>
            <person name="Lecointre G."/>
            <person name="Bobe J."/>
            <person name="Postlethwait J.H."/>
            <person name="Berthelot C."/>
            <person name="Roest Crollius H."/>
            <person name="Guiguen Y."/>
        </authorList>
    </citation>
    <scope>NUCLEOTIDE SEQUENCE</scope>
    <source>
        <strain evidence="1">WJC10195</strain>
    </source>
</reference>
<evidence type="ECO:0000313" key="2">
    <source>
        <dbReference type="Proteomes" id="UP001152622"/>
    </source>
</evidence>
<keyword evidence="2" id="KW-1185">Reference proteome</keyword>
<gene>
    <name evidence="1" type="ORF">SKAU_G00006330</name>
</gene>
<protein>
    <recommendedName>
        <fullName evidence="3">Yippee domain-containing protein</fullName>
    </recommendedName>
</protein>
<dbReference type="OrthoDB" id="6407410at2759"/>
<dbReference type="EMBL" id="JAINUF010000001">
    <property type="protein sequence ID" value="KAJ8379855.1"/>
    <property type="molecule type" value="Genomic_DNA"/>
</dbReference>
<organism evidence="1 2">
    <name type="scientific">Synaphobranchus kaupii</name>
    <name type="common">Kaup's arrowtooth eel</name>
    <dbReference type="NCBI Taxonomy" id="118154"/>
    <lineage>
        <taxon>Eukaryota</taxon>
        <taxon>Metazoa</taxon>
        <taxon>Chordata</taxon>
        <taxon>Craniata</taxon>
        <taxon>Vertebrata</taxon>
        <taxon>Euteleostomi</taxon>
        <taxon>Actinopterygii</taxon>
        <taxon>Neopterygii</taxon>
        <taxon>Teleostei</taxon>
        <taxon>Anguilliformes</taxon>
        <taxon>Synaphobranchidae</taxon>
        <taxon>Synaphobranchus</taxon>
    </lineage>
</organism>
<evidence type="ECO:0008006" key="3">
    <source>
        <dbReference type="Google" id="ProtNLM"/>
    </source>
</evidence>
<comment type="caution">
    <text evidence="1">The sequence shown here is derived from an EMBL/GenBank/DDBJ whole genome shotgun (WGS) entry which is preliminary data.</text>
</comment>
<dbReference type="AlphaFoldDB" id="A0A9Q1GA76"/>
<evidence type="ECO:0000313" key="1">
    <source>
        <dbReference type="EMBL" id="KAJ8379855.1"/>
    </source>
</evidence>
<proteinExistence type="predicted"/>
<dbReference type="Proteomes" id="UP001152622">
    <property type="component" value="Chromosome 1"/>
</dbReference>
<accession>A0A9Q1GA76</accession>
<sequence length="121" mass="13708">MEHVQQSSVCISLVVHVWSAPHTHSRTTTAFACIFQCFFCQQVQQSCNSSSASPEPSEEAPHSEMVKMTKSKTFQAYLPNCHRTYSCIHCRAHLANHDELISKVSAPITVRWEDDWSHLSC</sequence>